<proteinExistence type="predicted"/>
<evidence type="ECO:0000313" key="2">
    <source>
        <dbReference type="EMBL" id="CAL1597828.1"/>
    </source>
</evidence>
<reference evidence="2 3" key="1">
    <citation type="submission" date="2024-04" db="EMBL/GenBank/DDBJ databases">
        <authorList>
            <person name="Waldvogel A.-M."/>
            <person name="Schoenle A."/>
        </authorList>
    </citation>
    <scope>NUCLEOTIDE SEQUENCE [LARGE SCALE GENOMIC DNA]</scope>
</reference>
<sequence length="85" mass="9686">MTKVRKPHQRSRPLPEQQTNRGRPGTDTRIPIGGAAETPHLHLGTHRTAPIQPQPQFEVGEPLRKPFYLSRISRSETWSGLFVRP</sequence>
<dbReference type="Proteomes" id="UP001497482">
    <property type="component" value="Chromosome 22"/>
</dbReference>
<evidence type="ECO:0000256" key="1">
    <source>
        <dbReference type="SAM" id="MobiDB-lite"/>
    </source>
</evidence>
<protein>
    <submittedName>
        <fullName evidence="2">Uncharacterized protein</fullName>
    </submittedName>
</protein>
<gene>
    <name evidence="2" type="ORF">KC01_LOCUS26311</name>
</gene>
<organism evidence="2 3">
    <name type="scientific">Knipowitschia caucasica</name>
    <name type="common">Caucasian dwarf goby</name>
    <name type="synonym">Pomatoschistus caucasicus</name>
    <dbReference type="NCBI Taxonomy" id="637954"/>
    <lineage>
        <taxon>Eukaryota</taxon>
        <taxon>Metazoa</taxon>
        <taxon>Chordata</taxon>
        <taxon>Craniata</taxon>
        <taxon>Vertebrata</taxon>
        <taxon>Euteleostomi</taxon>
        <taxon>Actinopterygii</taxon>
        <taxon>Neopterygii</taxon>
        <taxon>Teleostei</taxon>
        <taxon>Neoteleostei</taxon>
        <taxon>Acanthomorphata</taxon>
        <taxon>Gobiaria</taxon>
        <taxon>Gobiiformes</taxon>
        <taxon>Gobioidei</taxon>
        <taxon>Gobiidae</taxon>
        <taxon>Gobiinae</taxon>
        <taxon>Knipowitschia</taxon>
    </lineage>
</organism>
<feature type="compositionally biased region" description="Basic residues" evidence="1">
    <location>
        <begin position="1"/>
        <end position="11"/>
    </location>
</feature>
<feature type="region of interest" description="Disordered" evidence="1">
    <location>
        <begin position="1"/>
        <end position="58"/>
    </location>
</feature>
<accession>A0AAV2LB68</accession>
<evidence type="ECO:0000313" key="3">
    <source>
        <dbReference type="Proteomes" id="UP001497482"/>
    </source>
</evidence>
<keyword evidence="3" id="KW-1185">Reference proteome</keyword>
<dbReference type="AlphaFoldDB" id="A0AAV2LB68"/>
<dbReference type="EMBL" id="OZ035844">
    <property type="protein sequence ID" value="CAL1597828.1"/>
    <property type="molecule type" value="Genomic_DNA"/>
</dbReference>
<name>A0AAV2LB68_KNICA</name>